<dbReference type="GO" id="GO:0016787">
    <property type="term" value="F:hydrolase activity"/>
    <property type="evidence" value="ECO:0007669"/>
    <property type="project" value="UniProtKB-KW"/>
</dbReference>
<dbReference type="CDD" id="cd07729">
    <property type="entry name" value="AHL_lactonase_MBL-fold"/>
    <property type="match status" value="1"/>
</dbReference>
<comment type="similarity">
    <text evidence="1">Belongs to the metallo-beta-lactamase superfamily.</text>
</comment>
<proteinExistence type="inferred from homology"/>
<dbReference type="GO" id="GO:0046872">
    <property type="term" value="F:metal ion binding"/>
    <property type="evidence" value="ECO:0007669"/>
    <property type="project" value="UniProtKB-KW"/>
</dbReference>
<sequence length="320" mass="34738">MTGIGVMRWAHDPGPPRFSGMFNLGFHLGRHLGRELLQIVSRAGATLAGALLVIGCTGPSKTANTTPALRVYVLECGNVTINDLSLLTPGEDEGTAKKLTNSCFLIDHPKGKLLWDTGIDDRLGPEPVTVFNGGFDLSVTKPLLPQLEEIGVTPDEVDFLALSHFHDDHSGNANHFGGATLLIQRAEFDAAFGPNPELYGFDAKSYAELSAERARVLEGEHDVFGDGRVRILPAPGHSPGHQVLFIELEQTGPVVLSGDLYHFTGARERRTVPSFNADEAATRASMMAIESFLEARGATLWIQHDFEQISSLRHAPAYYD</sequence>
<name>A0A6N7PZ70_9BACT</name>
<protein>
    <submittedName>
        <fullName evidence="6">MBL fold metallo-hydrolase</fullName>
    </submittedName>
</protein>
<evidence type="ECO:0000313" key="7">
    <source>
        <dbReference type="Proteomes" id="UP000440224"/>
    </source>
</evidence>
<evidence type="ECO:0000256" key="3">
    <source>
        <dbReference type="ARBA" id="ARBA00022801"/>
    </source>
</evidence>
<evidence type="ECO:0000256" key="1">
    <source>
        <dbReference type="ARBA" id="ARBA00007749"/>
    </source>
</evidence>
<dbReference type="OrthoDB" id="9773738at2"/>
<keyword evidence="4" id="KW-0862">Zinc</keyword>
<dbReference type="Pfam" id="PF00753">
    <property type="entry name" value="Lactamase_B"/>
    <property type="match status" value="1"/>
</dbReference>
<dbReference type="PANTHER" id="PTHR42978">
    <property type="entry name" value="QUORUM-QUENCHING LACTONASE YTNP-RELATED-RELATED"/>
    <property type="match status" value="1"/>
</dbReference>
<accession>A0A6N7PZ70</accession>
<reference evidence="6 7" key="1">
    <citation type="submission" date="2019-10" db="EMBL/GenBank/DDBJ databases">
        <title>A soil myxobacterium in the family Polyangiaceae.</title>
        <authorList>
            <person name="Li Y."/>
            <person name="Wang J."/>
        </authorList>
    </citation>
    <scope>NUCLEOTIDE SEQUENCE [LARGE SCALE GENOMIC DNA]</scope>
    <source>
        <strain evidence="6 7">DSM 14734</strain>
    </source>
</reference>
<evidence type="ECO:0000256" key="4">
    <source>
        <dbReference type="ARBA" id="ARBA00022833"/>
    </source>
</evidence>
<dbReference type="Proteomes" id="UP000440224">
    <property type="component" value="Unassembled WGS sequence"/>
</dbReference>
<dbReference type="Gene3D" id="3.60.15.10">
    <property type="entry name" value="Ribonuclease Z/Hydroxyacylglutathione hydrolase-like"/>
    <property type="match status" value="1"/>
</dbReference>
<dbReference type="PANTHER" id="PTHR42978:SF3">
    <property type="entry name" value="BLR3078 PROTEIN"/>
    <property type="match status" value="1"/>
</dbReference>
<keyword evidence="7" id="KW-1185">Reference proteome</keyword>
<dbReference type="EMBL" id="WJIE01000007">
    <property type="protein sequence ID" value="MRG95334.1"/>
    <property type="molecule type" value="Genomic_DNA"/>
</dbReference>
<dbReference type="AlphaFoldDB" id="A0A6N7PZ70"/>
<gene>
    <name evidence="6" type="ORF">GF068_25950</name>
</gene>
<evidence type="ECO:0000313" key="6">
    <source>
        <dbReference type="EMBL" id="MRG95334.1"/>
    </source>
</evidence>
<organism evidence="6 7">
    <name type="scientific">Polyangium spumosum</name>
    <dbReference type="NCBI Taxonomy" id="889282"/>
    <lineage>
        <taxon>Bacteria</taxon>
        <taxon>Pseudomonadati</taxon>
        <taxon>Myxococcota</taxon>
        <taxon>Polyangia</taxon>
        <taxon>Polyangiales</taxon>
        <taxon>Polyangiaceae</taxon>
        <taxon>Polyangium</taxon>
    </lineage>
</organism>
<keyword evidence="2" id="KW-0479">Metal-binding</keyword>
<dbReference type="SMART" id="SM00849">
    <property type="entry name" value="Lactamase_B"/>
    <property type="match status" value="1"/>
</dbReference>
<evidence type="ECO:0000256" key="2">
    <source>
        <dbReference type="ARBA" id="ARBA00022723"/>
    </source>
</evidence>
<keyword evidence="3 6" id="KW-0378">Hydrolase</keyword>
<comment type="caution">
    <text evidence="6">The sequence shown here is derived from an EMBL/GenBank/DDBJ whole genome shotgun (WGS) entry which is preliminary data.</text>
</comment>
<evidence type="ECO:0000259" key="5">
    <source>
        <dbReference type="SMART" id="SM00849"/>
    </source>
</evidence>
<dbReference type="InterPro" id="IPR001279">
    <property type="entry name" value="Metallo-B-lactamas"/>
</dbReference>
<feature type="domain" description="Metallo-beta-lactamase" evidence="5">
    <location>
        <begin position="100"/>
        <end position="304"/>
    </location>
</feature>
<dbReference type="InterPro" id="IPR051013">
    <property type="entry name" value="MBL_superfamily_lactonases"/>
</dbReference>
<dbReference type="SUPFAM" id="SSF56281">
    <property type="entry name" value="Metallo-hydrolase/oxidoreductase"/>
    <property type="match status" value="1"/>
</dbReference>
<dbReference type="InterPro" id="IPR036866">
    <property type="entry name" value="RibonucZ/Hydroxyglut_hydro"/>
</dbReference>